<dbReference type="HOGENOM" id="CLU_118403_0_0_1"/>
<protein>
    <submittedName>
        <fullName evidence="2">Uncharacterized protein</fullName>
    </submittedName>
</protein>
<sequence>MSLHPPATSKGGEEWWVTVLMKKRRSELVFLEGYTQELQSKWTLRSSARSRRTWRRKNWSLRLPFFTATAPGVPKSASTRNVTWYVVVLAFPCFDFLPPLSAASALSLPFLVSARTPRPSPPSQSRKPPQRAPPPPRHRLTVIDLGAAEQAERGGPAGRRQPEVVGDHHRAIDDDVPRLRRRRRRAPVPQLRAEGHLHRS</sequence>
<dbReference type="Gramene" id="OB05G19640.1">
    <property type="protein sequence ID" value="OB05G19640.1"/>
    <property type="gene ID" value="OB05G19640"/>
</dbReference>
<reference evidence="2" key="2">
    <citation type="submission" date="2013-04" db="UniProtKB">
        <authorList>
            <consortium name="EnsemblPlants"/>
        </authorList>
    </citation>
    <scope>IDENTIFICATION</scope>
</reference>
<reference evidence="2" key="1">
    <citation type="journal article" date="2013" name="Nat. Commun.">
        <title>Whole-genome sequencing of Oryza brachyantha reveals mechanisms underlying Oryza genome evolution.</title>
        <authorList>
            <person name="Chen J."/>
            <person name="Huang Q."/>
            <person name="Gao D."/>
            <person name="Wang J."/>
            <person name="Lang Y."/>
            <person name="Liu T."/>
            <person name="Li B."/>
            <person name="Bai Z."/>
            <person name="Luis Goicoechea J."/>
            <person name="Liang C."/>
            <person name="Chen C."/>
            <person name="Zhang W."/>
            <person name="Sun S."/>
            <person name="Liao Y."/>
            <person name="Zhang X."/>
            <person name="Yang L."/>
            <person name="Song C."/>
            <person name="Wang M."/>
            <person name="Shi J."/>
            <person name="Liu G."/>
            <person name="Liu J."/>
            <person name="Zhou H."/>
            <person name="Zhou W."/>
            <person name="Yu Q."/>
            <person name="An N."/>
            <person name="Chen Y."/>
            <person name="Cai Q."/>
            <person name="Wang B."/>
            <person name="Liu B."/>
            <person name="Min J."/>
            <person name="Huang Y."/>
            <person name="Wu H."/>
            <person name="Li Z."/>
            <person name="Zhang Y."/>
            <person name="Yin Y."/>
            <person name="Song W."/>
            <person name="Jiang J."/>
            <person name="Jackson S.A."/>
            <person name="Wing R.A."/>
            <person name="Wang J."/>
            <person name="Chen M."/>
        </authorList>
    </citation>
    <scope>NUCLEOTIDE SEQUENCE [LARGE SCALE GENOMIC DNA]</scope>
    <source>
        <strain evidence="2">cv. IRGC 101232</strain>
    </source>
</reference>
<organism evidence="2">
    <name type="scientific">Oryza brachyantha</name>
    <name type="common">malo sina</name>
    <dbReference type="NCBI Taxonomy" id="4533"/>
    <lineage>
        <taxon>Eukaryota</taxon>
        <taxon>Viridiplantae</taxon>
        <taxon>Streptophyta</taxon>
        <taxon>Embryophyta</taxon>
        <taxon>Tracheophyta</taxon>
        <taxon>Spermatophyta</taxon>
        <taxon>Magnoliopsida</taxon>
        <taxon>Liliopsida</taxon>
        <taxon>Poales</taxon>
        <taxon>Poaceae</taxon>
        <taxon>BOP clade</taxon>
        <taxon>Oryzoideae</taxon>
        <taxon>Oryzeae</taxon>
        <taxon>Oryzinae</taxon>
        <taxon>Oryza</taxon>
    </lineage>
</organism>
<dbReference type="EnsemblPlants" id="OB05G19640.1">
    <property type="protein sequence ID" value="OB05G19640.1"/>
    <property type="gene ID" value="OB05G19640"/>
</dbReference>
<feature type="compositionally biased region" description="Basic and acidic residues" evidence="1">
    <location>
        <begin position="160"/>
        <end position="178"/>
    </location>
</feature>
<feature type="region of interest" description="Disordered" evidence="1">
    <location>
        <begin position="115"/>
        <end position="200"/>
    </location>
</feature>
<name>J3M5U0_ORYBR</name>
<evidence type="ECO:0000313" key="2">
    <source>
        <dbReference type="EnsemblPlants" id="OB05G19640.1"/>
    </source>
</evidence>
<dbReference type="AlphaFoldDB" id="J3M5U0"/>
<keyword evidence="3" id="KW-1185">Reference proteome</keyword>
<proteinExistence type="predicted"/>
<dbReference type="Proteomes" id="UP000006038">
    <property type="component" value="Chromosome 5"/>
</dbReference>
<evidence type="ECO:0000313" key="3">
    <source>
        <dbReference type="Proteomes" id="UP000006038"/>
    </source>
</evidence>
<evidence type="ECO:0000256" key="1">
    <source>
        <dbReference type="SAM" id="MobiDB-lite"/>
    </source>
</evidence>
<dbReference type="eggNOG" id="ENOG502R3BE">
    <property type="taxonomic scope" value="Eukaryota"/>
</dbReference>
<accession>J3M5U0</accession>
<feature type="compositionally biased region" description="Low complexity" evidence="1">
    <location>
        <begin position="115"/>
        <end position="127"/>
    </location>
</feature>
<dbReference type="OMA" id="NVTWYVV"/>